<dbReference type="KEGG" id="rbc:BN938_1135"/>
<dbReference type="EMBL" id="HG934468">
    <property type="protein sequence ID" value="CDN31230.1"/>
    <property type="molecule type" value="Genomic_DNA"/>
</dbReference>
<proteinExistence type="predicted"/>
<keyword evidence="2" id="KW-1185">Reference proteome</keyword>
<organism evidence="1 2">
    <name type="scientific">Mucinivorans hirudinis</name>
    <dbReference type="NCBI Taxonomy" id="1433126"/>
    <lineage>
        <taxon>Bacteria</taxon>
        <taxon>Pseudomonadati</taxon>
        <taxon>Bacteroidota</taxon>
        <taxon>Bacteroidia</taxon>
        <taxon>Bacteroidales</taxon>
        <taxon>Rikenellaceae</taxon>
        <taxon>Mucinivorans</taxon>
    </lineage>
</organism>
<sequence length="44" mass="5107">MDIVFFNLIFPKISIPRVLAAIARIVTTLRLARRRVTFTGWLGY</sequence>
<dbReference type="AlphaFoldDB" id="A0A060R7J7"/>
<reference evidence="1 2" key="1">
    <citation type="journal article" date="2015" name="Genome Announc.">
        <title>Complete Genome Sequence of the Novel Leech Symbiont Mucinivorans hirudinis M3T.</title>
        <authorList>
            <person name="Nelson M.C."/>
            <person name="Bomar L."/>
            <person name="Graf J."/>
        </authorList>
    </citation>
    <scope>NUCLEOTIDE SEQUENCE [LARGE SCALE GENOMIC DNA]</scope>
    <source>
        <strain evidence="2">M3</strain>
    </source>
</reference>
<gene>
    <name evidence="1" type="ORF">BN938_1135</name>
</gene>
<dbReference type="Proteomes" id="UP000027616">
    <property type="component" value="Chromosome I"/>
</dbReference>
<evidence type="ECO:0000313" key="2">
    <source>
        <dbReference type="Proteomes" id="UP000027616"/>
    </source>
</evidence>
<name>A0A060R7J7_9BACT</name>
<accession>A0A060R7J7</accession>
<dbReference type="HOGENOM" id="CLU_3218788_0_0_10"/>
<protein>
    <submittedName>
        <fullName evidence="1">Uncharacterized protein</fullName>
    </submittedName>
</protein>
<evidence type="ECO:0000313" key="1">
    <source>
        <dbReference type="EMBL" id="CDN31230.1"/>
    </source>
</evidence>